<gene>
    <name evidence="4" type="ORF">MPNT_40065</name>
</gene>
<sequence length="159" mass="18385">MAMNHRRSVVWDPFRELDDLSRRMFNMVERFAAQLEPPATRFARPHWVPPVDITEDDEGYLIVVDLPGLRREDVRVTVENRTLVVEGNRKPLGEESRKGLKVHREERAMGHFSRSFVLPEDADEAKVTAEMKEGLLCIRIPKAEAAKPKEIEVREVKEA</sequence>
<dbReference type="Gene3D" id="2.60.40.790">
    <property type="match status" value="1"/>
</dbReference>
<accession>A0A8J2FSV1</accession>
<protein>
    <submittedName>
        <fullName evidence="4">Heat-shock protein Hsp20</fullName>
    </submittedName>
</protein>
<dbReference type="SUPFAM" id="SSF49764">
    <property type="entry name" value="HSP20-like chaperones"/>
    <property type="match status" value="1"/>
</dbReference>
<name>A0A8J2FSV1_9BACT</name>
<evidence type="ECO:0000313" key="5">
    <source>
        <dbReference type="Proteomes" id="UP000663859"/>
    </source>
</evidence>
<dbReference type="PANTHER" id="PTHR11527">
    <property type="entry name" value="HEAT-SHOCK PROTEIN 20 FAMILY MEMBER"/>
    <property type="match status" value="1"/>
</dbReference>
<dbReference type="Proteomes" id="UP000663859">
    <property type="component" value="Unassembled WGS sequence"/>
</dbReference>
<dbReference type="EMBL" id="CAJNOB010000034">
    <property type="protein sequence ID" value="CAF0700883.1"/>
    <property type="molecule type" value="Genomic_DNA"/>
</dbReference>
<proteinExistence type="inferred from homology"/>
<evidence type="ECO:0000259" key="3">
    <source>
        <dbReference type="PROSITE" id="PS01031"/>
    </source>
</evidence>
<evidence type="ECO:0000256" key="1">
    <source>
        <dbReference type="PROSITE-ProRule" id="PRU00285"/>
    </source>
</evidence>
<comment type="similarity">
    <text evidence="1 2">Belongs to the small heat shock protein (HSP20) family.</text>
</comment>
<dbReference type="AlphaFoldDB" id="A0A8J2FSV1"/>
<dbReference type="CDD" id="cd06464">
    <property type="entry name" value="ACD_sHsps-like"/>
    <property type="match status" value="1"/>
</dbReference>
<evidence type="ECO:0000256" key="2">
    <source>
        <dbReference type="RuleBase" id="RU003616"/>
    </source>
</evidence>
<keyword evidence="5" id="KW-1185">Reference proteome</keyword>
<dbReference type="InterPro" id="IPR002068">
    <property type="entry name" value="A-crystallin/Hsp20_dom"/>
</dbReference>
<comment type="caution">
    <text evidence="4">The sequence shown here is derived from an EMBL/GenBank/DDBJ whole genome shotgun (WGS) entry which is preliminary data.</text>
</comment>
<feature type="domain" description="SHSP" evidence="3">
    <location>
        <begin position="42"/>
        <end position="159"/>
    </location>
</feature>
<dbReference type="PROSITE" id="PS01031">
    <property type="entry name" value="SHSP"/>
    <property type="match status" value="1"/>
</dbReference>
<reference evidence="4" key="1">
    <citation type="submission" date="2021-02" db="EMBL/GenBank/DDBJ databases">
        <authorList>
            <person name="Cremers G."/>
            <person name="Picone N."/>
        </authorList>
    </citation>
    <scope>NUCLEOTIDE SEQUENCE</scope>
    <source>
        <strain evidence="4">PQ17</strain>
    </source>
</reference>
<dbReference type="InterPro" id="IPR031107">
    <property type="entry name" value="Small_HSP"/>
</dbReference>
<organism evidence="4 5">
    <name type="scientific">Candidatus Methylacidithermus pantelleriae</name>
    <dbReference type="NCBI Taxonomy" id="2744239"/>
    <lineage>
        <taxon>Bacteria</taxon>
        <taxon>Pseudomonadati</taxon>
        <taxon>Verrucomicrobiota</taxon>
        <taxon>Methylacidiphilae</taxon>
        <taxon>Methylacidiphilales</taxon>
        <taxon>Methylacidiphilaceae</taxon>
        <taxon>Candidatus Methylacidithermus</taxon>
    </lineage>
</organism>
<evidence type="ECO:0000313" key="4">
    <source>
        <dbReference type="EMBL" id="CAF0700883.1"/>
    </source>
</evidence>
<dbReference type="Pfam" id="PF00011">
    <property type="entry name" value="HSP20"/>
    <property type="match status" value="1"/>
</dbReference>
<dbReference type="InterPro" id="IPR008978">
    <property type="entry name" value="HSP20-like_chaperone"/>
</dbReference>